<feature type="domain" description="Nephrocystin 3-like N-terminal" evidence="3">
    <location>
        <begin position="87"/>
        <end position="236"/>
    </location>
</feature>
<feature type="region of interest" description="Disordered" evidence="2">
    <location>
        <begin position="636"/>
        <end position="688"/>
    </location>
</feature>
<dbReference type="Gene3D" id="3.40.50.300">
    <property type="entry name" value="P-loop containing nucleotide triphosphate hydrolases"/>
    <property type="match status" value="1"/>
</dbReference>
<proteinExistence type="predicted"/>
<evidence type="ECO:0000256" key="1">
    <source>
        <dbReference type="ARBA" id="ARBA00022737"/>
    </source>
</evidence>
<dbReference type="PANTHER" id="PTHR10039:SF14">
    <property type="entry name" value="NACHT DOMAIN-CONTAINING PROTEIN"/>
    <property type="match status" value="1"/>
</dbReference>
<name>A0A0D2N8J1_HYPSF</name>
<dbReference type="InterPro" id="IPR027417">
    <property type="entry name" value="P-loop_NTPase"/>
</dbReference>
<feature type="compositionally biased region" description="Low complexity" evidence="2">
    <location>
        <begin position="673"/>
        <end position="688"/>
    </location>
</feature>
<dbReference type="InterPro" id="IPR056884">
    <property type="entry name" value="NPHP3-like_N"/>
</dbReference>
<feature type="region of interest" description="Disordered" evidence="2">
    <location>
        <begin position="702"/>
        <end position="767"/>
    </location>
</feature>
<protein>
    <recommendedName>
        <fullName evidence="3">Nephrocystin 3-like N-terminal domain-containing protein</fullName>
    </recommendedName>
</protein>
<keyword evidence="1" id="KW-0677">Repeat</keyword>
<dbReference type="Proteomes" id="UP000054270">
    <property type="component" value="Unassembled WGS sequence"/>
</dbReference>
<sequence>MSLIDTVRQSFFDCANNVTILGGSFIANGRQGTGKDKSGFELLLEHVATSAFHNSKQRLDPPRCHEHTREAVLQELFGWIVGKVPRTTWMAWLNGAAGAGKTAICQSLAERCIAQGILVASFFFFWTDNTRNTIDRLVATLAYQIIQLIPGTKELITQAIESNPLIFEQSLETQVNDLIVGPLRSLHTADPSWKLVFIIHGVDECGQPDERKNLIRTIAKILHPQDLPLVVLFGSRRDYDLVMAFSSQNVDAVLSQFPLNDHYQPEKDIRLFLDDSFNEIKQTHPFKKNLSADWPSASHVQEIVDKSSGQFIYASVVITFLSIPTSSPATQLDIVRGLRPPDTGRITPFAQLDTLYRHIFAQVLDLPAALKILAFTIFGVPHFLQSTRYFLQLTREDMHTILAPLASVLGDLDEAELTFRHASLPEFLRCRERSKEYCIDALPTQLSILWFENLASGRFPMLAPADITNLIEHVEPSAELHEKLLAYSPSQQHSSFHSVALNFCGSYPARFLNAVRDLKFGDDGKAYQHVLDAIVRYVKQEFPASIDNIAENGHEISQILEEIKNEEKETRARLTWNRNANTLVNTEVVVDEMSIMPNPAAVYHRSLSPANTHKSHALPSITSSTFPARIASCISESTRKRMRAPGTNLAAPTDPTRRSGTAKADDLKVLPKSSTASDRPSASSETPHVVVTARRAPFAARTPSHPYATHKGHAPAARTPMAPTKRAGPGAGIPPSAAIIRTRNDHSGKAVQTKAPAPKVLKKTPWR</sequence>
<evidence type="ECO:0000256" key="2">
    <source>
        <dbReference type="SAM" id="MobiDB-lite"/>
    </source>
</evidence>
<dbReference type="SUPFAM" id="SSF52540">
    <property type="entry name" value="P-loop containing nucleoside triphosphate hydrolases"/>
    <property type="match status" value="1"/>
</dbReference>
<dbReference type="PANTHER" id="PTHR10039">
    <property type="entry name" value="AMELOGENIN"/>
    <property type="match status" value="1"/>
</dbReference>
<evidence type="ECO:0000259" key="3">
    <source>
        <dbReference type="Pfam" id="PF24883"/>
    </source>
</evidence>
<gene>
    <name evidence="4" type="ORF">HYPSUDRAFT_207906</name>
</gene>
<keyword evidence="5" id="KW-1185">Reference proteome</keyword>
<dbReference type="EMBL" id="KN817645">
    <property type="protein sequence ID" value="KJA15419.1"/>
    <property type="molecule type" value="Genomic_DNA"/>
</dbReference>
<evidence type="ECO:0000313" key="4">
    <source>
        <dbReference type="EMBL" id="KJA15419.1"/>
    </source>
</evidence>
<evidence type="ECO:0000313" key="5">
    <source>
        <dbReference type="Proteomes" id="UP000054270"/>
    </source>
</evidence>
<organism evidence="4 5">
    <name type="scientific">Hypholoma sublateritium (strain FD-334 SS-4)</name>
    <dbReference type="NCBI Taxonomy" id="945553"/>
    <lineage>
        <taxon>Eukaryota</taxon>
        <taxon>Fungi</taxon>
        <taxon>Dikarya</taxon>
        <taxon>Basidiomycota</taxon>
        <taxon>Agaricomycotina</taxon>
        <taxon>Agaricomycetes</taxon>
        <taxon>Agaricomycetidae</taxon>
        <taxon>Agaricales</taxon>
        <taxon>Agaricineae</taxon>
        <taxon>Strophariaceae</taxon>
        <taxon>Hypholoma</taxon>
    </lineage>
</organism>
<accession>A0A0D2N8J1</accession>
<dbReference type="OrthoDB" id="5967843at2759"/>
<dbReference type="AlphaFoldDB" id="A0A0D2N8J1"/>
<reference evidence="5" key="1">
    <citation type="submission" date="2014-04" db="EMBL/GenBank/DDBJ databases">
        <title>Evolutionary Origins and Diversification of the Mycorrhizal Mutualists.</title>
        <authorList>
            <consortium name="DOE Joint Genome Institute"/>
            <consortium name="Mycorrhizal Genomics Consortium"/>
            <person name="Kohler A."/>
            <person name="Kuo A."/>
            <person name="Nagy L.G."/>
            <person name="Floudas D."/>
            <person name="Copeland A."/>
            <person name="Barry K.W."/>
            <person name="Cichocki N."/>
            <person name="Veneault-Fourrey C."/>
            <person name="LaButti K."/>
            <person name="Lindquist E.A."/>
            <person name="Lipzen A."/>
            <person name="Lundell T."/>
            <person name="Morin E."/>
            <person name="Murat C."/>
            <person name="Riley R."/>
            <person name="Ohm R."/>
            <person name="Sun H."/>
            <person name="Tunlid A."/>
            <person name="Henrissat B."/>
            <person name="Grigoriev I.V."/>
            <person name="Hibbett D.S."/>
            <person name="Martin F."/>
        </authorList>
    </citation>
    <scope>NUCLEOTIDE SEQUENCE [LARGE SCALE GENOMIC DNA]</scope>
    <source>
        <strain evidence="5">FD-334 SS-4</strain>
    </source>
</reference>
<dbReference type="Pfam" id="PF24883">
    <property type="entry name" value="NPHP3_N"/>
    <property type="match status" value="1"/>
</dbReference>